<protein>
    <submittedName>
        <fullName evidence="1">Uncharacterized protein</fullName>
    </submittedName>
</protein>
<dbReference type="AlphaFoldDB" id="A0A8X6F359"/>
<gene>
    <name evidence="1" type="ORF">TNCT_83201</name>
</gene>
<sequence length="92" mass="10419">MKKKVERALTFLKTKGDTVMASLLPTTAFHVSAKLTSGPMKNNHIPFCESAGNWAQECETITGYNTRILKMKSSNRCFLWTNRGHQNDKLFP</sequence>
<dbReference type="Proteomes" id="UP000887116">
    <property type="component" value="Unassembled WGS sequence"/>
</dbReference>
<dbReference type="EMBL" id="BMAO01000890">
    <property type="protein sequence ID" value="GFQ69850.1"/>
    <property type="molecule type" value="Genomic_DNA"/>
</dbReference>
<accession>A0A8X6F359</accession>
<name>A0A8X6F359_TRICU</name>
<keyword evidence="2" id="KW-1185">Reference proteome</keyword>
<evidence type="ECO:0000313" key="2">
    <source>
        <dbReference type="Proteomes" id="UP000887116"/>
    </source>
</evidence>
<proteinExistence type="predicted"/>
<comment type="caution">
    <text evidence="1">The sequence shown here is derived from an EMBL/GenBank/DDBJ whole genome shotgun (WGS) entry which is preliminary data.</text>
</comment>
<organism evidence="1 2">
    <name type="scientific">Trichonephila clavata</name>
    <name type="common">Joro spider</name>
    <name type="synonym">Nephila clavata</name>
    <dbReference type="NCBI Taxonomy" id="2740835"/>
    <lineage>
        <taxon>Eukaryota</taxon>
        <taxon>Metazoa</taxon>
        <taxon>Ecdysozoa</taxon>
        <taxon>Arthropoda</taxon>
        <taxon>Chelicerata</taxon>
        <taxon>Arachnida</taxon>
        <taxon>Araneae</taxon>
        <taxon>Araneomorphae</taxon>
        <taxon>Entelegynae</taxon>
        <taxon>Araneoidea</taxon>
        <taxon>Nephilidae</taxon>
        <taxon>Trichonephila</taxon>
    </lineage>
</organism>
<evidence type="ECO:0000313" key="1">
    <source>
        <dbReference type="EMBL" id="GFQ69850.1"/>
    </source>
</evidence>
<reference evidence="1" key="1">
    <citation type="submission" date="2020-07" db="EMBL/GenBank/DDBJ databases">
        <title>Multicomponent nature underlies the extraordinary mechanical properties of spider dragline silk.</title>
        <authorList>
            <person name="Kono N."/>
            <person name="Nakamura H."/>
            <person name="Mori M."/>
            <person name="Yoshida Y."/>
            <person name="Ohtoshi R."/>
            <person name="Malay A.D."/>
            <person name="Moran D.A.P."/>
            <person name="Tomita M."/>
            <person name="Numata K."/>
            <person name="Arakawa K."/>
        </authorList>
    </citation>
    <scope>NUCLEOTIDE SEQUENCE</scope>
</reference>